<name>A0A852UT42_9ACTN</name>
<dbReference type="InterPro" id="IPR045175">
    <property type="entry name" value="M28_fam"/>
</dbReference>
<dbReference type="PANTHER" id="PTHR12147:SF26">
    <property type="entry name" value="PEPTIDASE M28 DOMAIN-CONTAINING PROTEIN"/>
    <property type="match status" value="1"/>
</dbReference>
<evidence type="ECO:0000313" key="10">
    <source>
        <dbReference type="EMBL" id="NYF40382.1"/>
    </source>
</evidence>
<dbReference type="Gene3D" id="3.40.630.10">
    <property type="entry name" value="Zn peptidases"/>
    <property type="match status" value="1"/>
</dbReference>
<feature type="compositionally biased region" description="Low complexity" evidence="7">
    <location>
        <begin position="43"/>
        <end position="56"/>
    </location>
</feature>
<dbReference type="InterPro" id="IPR000998">
    <property type="entry name" value="MAM_dom"/>
</dbReference>
<evidence type="ECO:0000256" key="7">
    <source>
        <dbReference type="SAM" id="MobiDB-lite"/>
    </source>
</evidence>
<dbReference type="GO" id="GO:0016020">
    <property type="term" value="C:membrane"/>
    <property type="evidence" value="ECO:0007669"/>
    <property type="project" value="InterPro"/>
</dbReference>
<dbReference type="Gene3D" id="2.60.120.200">
    <property type="match status" value="1"/>
</dbReference>
<dbReference type="Pfam" id="PF04389">
    <property type="entry name" value="Peptidase_M28"/>
    <property type="match status" value="1"/>
</dbReference>
<dbReference type="GO" id="GO:0046872">
    <property type="term" value="F:metal ion binding"/>
    <property type="evidence" value="ECO:0007669"/>
    <property type="project" value="UniProtKB-KW"/>
</dbReference>
<evidence type="ECO:0000256" key="2">
    <source>
        <dbReference type="ARBA" id="ARBA00022670"/>
    </source>
</evidence>
<dbReference type="InterPro" id="IPR007484">
    <property type="entry name" value="Peptidase_M28"/>
</dbReference>
<keyword evidence="3" id="KW-0479">Metal-binding</keyword>
<dbReference type="InterPro" id="IPR041756">
    <property type="entry name" value="M28_SGAP-like"/>
</dbReference>
<evidence type="ECO:0000256" key="6">
    <source>
        <dbReference type="ARBA" id="ARBA00022833"/>
    </source>
</evidence>
<dbReference type="SUPFAM" id="SSF49899">
    <property type="entry name" value="Concanavalin A-like lectins/glucanases"/>
    <property type="match status" value="1"/>
</dbReference>
<dbReference type="SUPFAM" id="SSF53187">
    <property type="entry name" value="Zn-dependent exopeptidases"/>
    <property type="match status" value="1"/>
</dbReference>
<dbReference type="AlphaFoldDB" id="A0A852UT42"/>
<dbReference type="EMBL" id="JACCCO010000001">
    <property type="protein sequence ID" value="NYF40382.1"/>
    <property type="molecule type" value="Genomic_DNA"/>
</dbReference>
<dbReference type="FunFam" id="3.40.630.10:FF:000066">
    <property type="entry name" value="M28 family peptidase"/>
    <property type="match status" value="1"/>
</dbReference>
<dbReference type="PANTHER" id="PTHR12147">
    <property type="entry name" value="METALLOPEPTIDASE M28 FAMILY MEMBER"/>
    <property type="match status" value="1"/>
</dbReference>
<dbReference type="GO" id="GO:0008235">
    <property type="term" value="F:metalloexopeptidase activity"/>
    <property type="evidence" value="ECO:0007669"/>
    <property type="project" value="InterPro"/>
</dbReference>
<keyword evidence="11" id="KW-1185">Reference proteome</keyword>
<protein>
    <submittedName>
        <fullName evidence="10">Aminopeptidase S</fullName>
        <ecNumber evidence="10">3.4.11.24</ecNumber>
    </submittedName>
</protein>
<evidence type="ECO:0000259" key="9">
    <source>
        <dbReference type="PROSITE" id="PS50060"/>
    </source>
</evidence>
<keyword evidence="5 10" id="KW-0378">Hydrolase</keyword>
<feature type="compositionally biased region" description="Polar residues" evidence="7">
    <location>
        <begin position="411"/>
        <end position="424"/>
    </location>
</feature>
<evidence type="ECO:0000256" key="5">
    <source>
        <dbReference type="ARBA" id="ARBA00022801"/>
    </source>
</evidence>
<feature type="compositionally biased region" description="Pro residues" evidence="7">
    <location>
        <begin position="57"/>
        <end position="66"/>
    </location>
</feature>
<dbReference type="Proteomes" id="UP000576393">
    <property type="component" value="Unassembled WGS sequence"/>
</dbReference>
<evidence type="ECO:0000313" key="11">
    <source>
        <dbReference type="Proteomes" id="UP000576393"/>
    </source>
</evidence>
<proteinExistence type="inferred from homology"/>
<keyword evidence="10" id="KW-0031">Aminopeptidase</keyword>
<evidence type="ECO:0000256" key="3">
    <source>
        <dbReference type="ARBA" id="ARBA00022723"/>
    </source>
</evidence>
<keyword evidence="4 8" id="KW-0732">Signal</keyword>
<accession>A0A852UT42</accession>
<dbReference type="InterPro" id="IPR013320">
    <property type="entry name" value="ConA-like_dom_sf"/>
</dbReference>
<dbReference type="EC" id="3.4.11.24" evidence="10"/>
<evidence type="ECO:0000256" key="4">
    <source>
        <dbReference type="ARBA" id="ARBA00022729"/>
    </source>
</evidence>
<feature type="chain" id="PRO_5032775236" evidence="8">
    <location>
        <begin position="28"/>
        <end position="559"/>
    </location>
</feature>
<feature type="signal peptide" evidence="8">
    <location>
        <begin position="1"/>
        <end position="27"/>
    </location>
</feature>
<comment type="similarity">
    <text evidence="1">Belongs to the peptidase M28 family. M28A subfamily.</text>
</comment>
<evidence type="ECO:0000256" key="8">
    <source>
        <dbReference type="SAM" id="SignalP"/>
    </source>
</evidence>
<dbReference type="RefSeq" id="WP_246423967.1">
    <property type="nucleotide sequence ID" value="NZ_JACCCO010000001.1"/>
</dbReference>
<dbReference type="PROSITE" id="PS50060">
    <property type="entry name" value="MAM_2"/>
    <property type="match status" value="1"/>
</dbReference>
<dbReference type="GO" id="GO:0006508">
    <property type="term" value="P:proteolysis"/>
    <property type="evidence" value="ECO:0007669"/>
    <property type="project" value="UniProtKB-KW"/>
</dbReference>
<keyword evidence="6" id="KW-0862">Zinc</keyword>
<reference evidence="10 11" key="1">
    <citation type="submission" date="2020-07" db="EMBL/GenBank/DDBJ databases">
        <title>Sequencing the genomes of 1000 actinobacteria strains.</title>
        <authorList>
            <person name="Klenk H.-P."/>
        </authorList>
    </citation>
    <scope>NUCLEOTIDE SEQUENCE [LARGE SCALE GENOMIC DNA]</scope>
    <source>
        <strain evidence="10 11">DSM 45763</strain>
    </source>
</reference>
<feature type="region of interest" description="Disordered" evidence="7">
    <location>
        <begin position="38"/>
        <end position="83"/>
    </location>
</feature>
<dbReference type="CDD" id="cd03876">
    <property type="entry name" value="M28_SGAP_like"/>
    <property type="match status" value="1"/>
</dbReference>
<evidence type="ECO:0000256" key="1">
    <source>
        <dbReference type="ARBA" id="ARBA00005957"/>
    </source>
</evidence>
<dbReference type="GO" id="GO:0004177">
    <property type="term" value="F:aminopeptidase activity"/>
    <property type="evidence" value="ECO:0007669"/>
    <property type="project" value="UniProtKB-KW"/>
</dbReference>
<gene>
    <name evidence="10" type="ORF">HDA43_002541</name>
</gene>
<feature type="compositionally biased region" description="Pro residues" evidence="7">
    <location>
        <begin position="74"/>
        <end position="83"/>
    </location>
</feature>
<sequence length="559" mass="57976">MMRNHLATGTAAILTVPLVLVAPAVSAAVPPVVPPVATPPAAPQATPATTRATTPVVAPPVRPPARPDVAAPTSAPPAAPLPVPSLSPANIKAHLARFQAIADANGGNRAHGSPGFLASANYVKNLLDEAGFATVLQPFPYGGLTGYNVIADWPGGDPDDILMVGAHLDSVTAGPGINDNGSGSAAILETALEVSRQGLMSSRHLRFAWWGAEELGLRGSQYYVNNLPASERSKIKGYVNLDMIASPNIGYFVYDGDNGTVAGGTMAPEGSAELERTFKSYYASIGVPVQDIALNARSDHGSFLAAGIPVGGIFSGAEDIKDMAQAQLWGGTAGAVFDSCYHQSCDTISNIDDTALNRNANAIAHLVWASSVTSAPGVVWQDRFESATGWITDPAGTDTATSGRWERGRPQATSYQGPKQLGATTSGVNDLVTGRWAGPSAGADDIDGGSTSIESPPITLPAGGPLRLSFSWYLAHAATATDADHLRVKVVGRTTRQVFERLGRPTNRDGAWGTAETNISDFAGQTIRILIEAADEAGPSLVEAGIDDVRIDRGPGRLL</sequence>
<organism evidence="10 11">
    <name type="scientific">Streptosporangium sandarakinum</name>
    <dbReference type="NCBI Taxonomy" id="1260955"/>
    <lineage>
        <taxon>Bacteria</taxon>
        <taxon>Bacillati</taxon>
        <taxon>Actinomycetota</taxon>
        <taxon>Actinomycetes</taxon>
        <taxon>Streptosporangiales</taxon>
        <taxon>Streptosporangiaceae</taxon>
        <taxon>Streptosporangium</taxon>
    </lineage>
</organism>
<feature type="domain" description="MAM" evidence="9">
    <location>
        <begin position="384"/>
        <end position="558"/>
    </location>
</feature>
<keyword evidence="2" id="KW-0645">Protease</keyword>
<feature type="region of interest" description="Disordered" evidence="7">
    <location>
        <begin position="390"/>
        <end position="424"/>
    </location>
</feature>
<comment type="caution">
    <text evidence="10">The sequence shown here is derived from an EMBL/GenBank/DDBJ whole genome shotgun (WGS) entry which is preliminary data.</text>
</comment>